<dbReference type="PANTHER" id="PTHR43182">
    <property type="entry name" value="COBALT-PRECORRIN-6B C(15)-METHYLTRANSFERASE (DECARBOXYLATING)"/>
    <property type="match status" value="1"/>
</dbReference>
<gene>
    <name evidence="7" type="ORF">FCN80_02465</name>
</gene>
<evidence type="ECO:0000259" key="6">
    <source>
        <dbReference type="Pfam" id="PF00590"/>
    </source>
</evidence>
<evidence type="ECO:0000256" key="1">
    <source>
        <dbReference type="ARBA" id="ARBA00004953"/>
    </source>
</evidence>
<evidence type="ECO:0000313" key="8">
    <source>
        <dbReference type="Proteomes" id="UP000305202"/>
    </source>
</evidence>
<keyword evidence="4 7" id="KW-0808">Transferase</keyword>
<evidence type="ECO:0000256" key="4">
    <source>
        <dbReference type="ARBA" id="ARBA00022679"/>
    </source>
</evidence>
<reference evidence="7 8" key="1">
    <citation type="submission" date="2019-04" db="EMBL/GenBank/DDBJ databases">
        <authorList>
            <person name="Li M."/>
            <person name="Gao C."/>
        </authorList>
    </citation>
    <scope>NUCLEOTIDE SEQUENCE [LARGE SCALE GENOMIC DNA]</scope>
    <source>
        <strain evidence="7 8">BGMRC 2031</strain>
    </source>
</reference>
<dbReference type="InterPro" id="IPR014777">
    <property type="entry name" value="4pyrrole_Mease_sub1"/>
</dbReference>
<keyword evidence="5" id="KW-0949">S-adenosyl-L-methionine</keyword>
<dbReference type="CDD" id="cd11644">
    <property type="entry name" value="Precorrin-6Y-MT"/>
    <property type="match status" value="1"/>
</dbReference>
<dbReference type="NCBIfam" id="NF004456">
    <property type="entry name" value="PRK05787.1-4"/>
    <property type="match status" value="1"/>
</dbReference>
<keyword evidence="2" id="KW-0169">Cobalamin biosynthesis</keyword>
<dbReference type="Proteomes" id="UP000305202">
    <property type="component" value="Unassembled WGS sequence"/>
</dbReference>
<dbReference type="EC" id="2.1.1.289" evidence="7"/>
<keyword evidence="8" id="KW-1185">Reference proteome</keyword>
<accession>A0ABY2SSE6</accession>
<dbReference type="PANTHER" id="PTHR43182:SF1">
    <property type="entry name" value="COBALT-PRECORRIN-7 C(5)-METHYLTRANSFERASE"/>
    <property type="match status" value="1"/>
</dbReference>
<evidence type="ECO:0000256" key="3">
    <source>
        <dbReference type="ARBA" id="ARBA00022603"/>
    </source>
</evidence>
<protein>
    <submittedName>
        <fullName evidence="7">Cobalt-precorrin-7 (C(5))-methyltransferase</fullName>
        <ecNumber evidence="7">2.1.1.289</ecNumber>
    </submittedName>
</protein>
<dbReference type="Pfam" id="PF00590">
    <property type="entry name" value="TP_methylase"/>
    <property type="match status" value="1"/>
</dbReference>
<evidence type="ECO:0000256" key="2">
    <source>
        <dbReference type="ARBA" id="ARBA00022573"/>
    </source>
</evidence>
<name>A0ABY2SSE6_9HYPH</name>
<comment type="pathway">
    <text evidence="1">Cofactor biosynthesis; adenosylcobalamin biosynthesis.</text>
</comment>
<dbReference type="EMBL" id="SZPQ01000002">
    <property type="protein sequence ID" value="TKI08345.1"/>
    <property type="molecule type" value="Genomic_DNA"/>
</dbReference>
<dbReference type="InterPro" id="IPR012818">
    <property type="entry name" value="CbiE"/>
</dbReference>
<organism evidence="7 8">
    <name type="scientific">Martelella alba</name>
    <dbReference type="NCBI Taxonomy" id="2590451"/>
    <lineage>
        <taxon>Bacteria</taxon>
        <taxon>Pseudomonadati</taxon>
        <taxon>Pseudomonadota</taxon>
        <taxon>Alphaproteobacteria</taxon>
        <taxon>Hyphomicrobiales</taxon>
        <taxon>Aurantimonadaceae</taxon>
        <taxon>Martelella</taxon>
    </lineage>
</organism>
<dbReference type="InterPro" id="IPR000878">
    <property type="entry name" value="4pyrrol_Mease"/>
</dbReference>
<evidence type="ECO:0000256" key="5">
    <source>
        <dbReference type="ARBA" id="ARBA00022691"/>
    </source>
</evidence>
<feature type="domain" description="Tetrapyrrole methylase" evidence="6">
    <location>
        <begin position="41"/>
        <end position="217"/>
    </location>
</feature>
<dbReference type="GO" id="GO:0008168">
    <property type="term" value="F:methyltransferase activity"/>
    <property type="evidence" value="ECO:0007669"/>
    <property type="project" value="UniProtKB-KW"/>
</dbReference>
<comment type="caution">
    <text evidence="7">The sequence shown here is derived from an EMBL/GenBank/DDBJ whole genome shotgun (WGS) entry which is preliminary data.</text>
</comment>
<dbReference type="InterPro" id="IPR014776">
    <property type="entry name" value="4pyrrole_Mease_sub2"/>
</dbReference>
<dbReference type="InterPro" id="IPR035996">
    <property type="entry name" value="4pyrrol_Methylase_sf"/>
</dbReference>
<dbReference type="SUPFAM" id="SSF53790">
    <property type="entry name" value="Tetrapyrrole methylase"/>
    <property type="match status" value="1"/>
</dbReference>
<evidence type="ECO:0000313" key="7">
    <source>
        <dbReference type="EMBL" id="TKI08345.1"/>
    </source>
</evidence>
<dbReference type="Gene3D" id="3.30.950.10">
    <property type="entry name" value="Methyltransferase, Cobalt-precorrin-4 Transmethylase, Domain 2"/>
    <property type="match status" value="1"/>
</dbReference>
<dbReference type="NCBIfam" id="TIGR02467">
    <property type="entry name" value="CbiE"/>
    <property type="match status" value="1"/>
</dbReference>
<dbReference type="InterPro" id="IPR050714">
    <property type="entry name" value="Cobalamin_biosynth_MTase"/>
</dbReference>
<sequence>MTAATSLNDAAAPTAAGAALARSTAICATAPVCAAEILPAVSVVGLGPGDEAYLTLMARRLIGRCEVLIGSARQLACFPHFGGEKRPLDRTLGDLAHWLASHRERRVVVLASGDPMLYGIGDYLSRHMPPGTLAIIPGISAVQYLFARLGLAMNEVYLASSHGREPDFDFLLRHAKVAMVTDRRIGPYEIARQILARALRRTLVVGENLSYPNERIHILLPEQVARAYDMNVVVILDEQ</sequence>
<proteinExistence type="predicted"/>
<dbReference type="GO" id="GO:0032259">
    <property type="term" value="P:methylation"/>
    <property type="evidence" value="ECO:0007669"/>
    <property type="project" value="UniProtKB-KW"/>
</dbReference>
<dbReference type="Gene3D" id="3.40.1010.10">
    <property type="entry name" value="Cobalt-precorrin-4 Transmethylase, Domain 1"/>
    <property type="match status" value="1"/>
</dbReference>
<keyword evidence="3 7" id="KW-0489">Methyltransferase</keyword>